<feature type="region of interest" description="Disordered" evidence="1">
    <location>
        <begin position="1"/>
        <end position="26"/>
    </location>
</feature>
<dbReference type="Pfam" id="PF04149">
    <property type="entry name" value="DUF397"/>
    <property type="match status" value="1"/>
</dbReference>
<dbReference type="InterPro" id="IPR007278">
    <property type="entry name" value="DUF397"/>
</dbReference>
<feature type="domain" description="DUF397" evidence="2">
    <location>
        <begin position="11"/>
        <end position="65"/>
    </location>
</feature>
<sequence length="71" mass="7461">MASKQIDLSAARWRTSSHSNGDGGNCVEIGDDLPGIIPVRDTKDRTRATLIFGSGAWDSFVSAVKGGALRA</sequence>
<keyword evidence="4" id="KW-1185">Reference proteome</keyword>
<proteinExistence type="predicted"/>
<name>A0A553Z0Y5_9ACTN</name>
<dbReference type="Proteomes" id="UP000320888">
    <property type="component" value="Unassembled WGS sequence"/>
</dbReference>
<evidence type="ECO:0000313" key="4">
    <source>
        <dbReference type="Proteomes" id="UP000320888"/>
    </source>
</evidence>
<accession>A0A553Z0Y5</accession>
<protein>
    <submittedName>
        <fullName evidence="3">DUF397 domain-containing protein</fullName>
    </submittedName>
</protein>
<dbReference type="OrthoDB" id="4570646at2"/>
<comment type="caution">
    <text evidence="3">The sequence shown here is derived from an EMBL/GenBank/DDBJ whole genome shotgun (WGS) entry which is preliminary data.</text>
</comment>
<reference evidence="3 4" key="1">
    <citation type="submission" date="2019-07" db="EMBL/GenBank/DDBJ databases">
        <title>Draft genome for Streptomyces benahoarensis MZ03-48.</title>
        <authorList>
            <person name="Gonzalez-Pimentel J.L."/>
        </authorList>
    </citation>
    <scope>NUCLEOTIDE SEQUENCE [LARGE SCALE GENOMIC DNA]</scope>
    <source>
        <strain evidence="3 4">MZ03-48</strain>
    </source>
</reference>
<evidence type="ECO:0000259" key="2">
    <source>
        <dbReference type="Pfam" id="PF04149"/>
    </source>
</evidence>
<organism evidence="3 4">
    <name type="scientific">Streptomyces benahoarensis</name>
    <dbReference type="NCBI Taxonomy" id="2595054"/>
    <lineage>
        <taxon>Bacteria</taxon>
        <taxon>Bacillati</taxon>
        <taxon>Actinomycetota</taxon>
        <taxon>Actinomycetes</taxon>
        <taxon>Kitasatosporales</taxon>
        <taxon>Streptomycetaceae</taxon>
        <taxon>Streptomyces</taxon>
    </lineage>
</organism>
<gene>
    <name evidence="3" type="ORF">FNZ23_21565</name>
</gene>
<evidence type="ECO:0000313" key="3">
    <source>
        <dbReference type="EMBL" id="TSB35145.1"/>
    </source>
</evidence>
<dbReference type="EMBL" id="VKLS01000326">
    <property type="protein sequence ID" value="TSB35145.1"/>
    <property type="molecule type" value="Genomic_DNA"/>
</dbReference>
<evidence type="ECO:0000256" key="1">
    <source>
        <dbReference type="SAM" id="MobiDB-lite"/>
    </source>
</evidence>
<dbReference type="RefSeq" id="WP_143944249.1">
    <property type="nucleotide sequence ID" value="NZ_VKLS01000326.1"/>
</dbReference>
<dbReference type="AlphaFoldDB" id="A0A553Z0Y5"/>